<keyword evidence="4" id="KW-1185">Reference proteome</keyword>
<organism evidence="3 4">
    <name type="scientific">Salinimicrobium flavum</name>
    <dbReference type="NCBI Taxonomy" id="1737065"/>
    <lineage>
        <taxon>Bacteria</taxon>
        <taxon>Pseudomonadati</taxon>
        <taxon>Bacteroidota</taxon>
        <taxon>Flavobacteriia</taxon>
        <taxon>Flavobacteriales</taxon>
        <taxon>Flavobacteriaceae</taxon>
        <taxon>Salinimicrobium</taxon>
    </lineage>
</organism>
<keyword evidence="2" id="KW-0812">Transmembrane</keyword>
<keyword evidence="2" id="KW-0472">Membrane</keyword>
<dbReference type="RefSeq" id="WP_380749374.1">
    <property type="nucleotide sequence ID" value="NZ_JBHULT010000006.1"/>
</dbReference>
<feature type="region of interest" description="Disordered" evidence="1">
    <location>
        <begin position="34"/>
        <end position="53"/>
    </location>
</feature>
<protein>
    <submittedName>
        <fullName evidence="3">Uncharacterized protein</fullName>
    </submittedName>
</protein>
<evidence type="ECO:0000313" key="4">
    <source>
        <dbReference type="Proteomes" id="UP001597468"/>
    </source>
</evidence>
<evidence type="ECO:0000256" key="2">
    <source>
        <dbReference type="SAM" id="Phobius"/>
    </source>
</evidence>
<reference evidence="4" key="1">
    <citation type="journal article" date="2019" name="Int. J. Syst. Evol. Microbiol.">
        <title>The Global Catalogue of Microorganisms (GCM) 10K type strain sequencing project: providing services to taxonomists for standard genome sequencing and annotation.</title>
        <authorList>
            <consortium name="The Broad Institute Genomics Platform"/>
            <consortium name="The Broad Institute Genome Sequencing Center for Infectious Disease"/>
            <person name="Wu L."/>
            <person name="Ma J."/>
        </authorList>
    </citation>
    <scope>NUCLEOTIDE SEQUENCE [LARGE SCALE GENOMIC DNA]</scope>
    <source>
        <strain evidence="4">KCTC 42585</strain>
    </source>
</reference>
<proteinExistence type="predicted"/>
<accession>A0ABW5IWN2</accession>
<name>A0ABW5IWN2_9FLAO</name>
<dbReference type="EMBL" id="JBHULT010000006">
    <property type="protein sequence ID" value="MFD2517353.1"/>
    <property type="molecule type" value="Genomic_DNA"/>
</dbReference>
<keyword evidence="2" id="KW-1133">Transmembrane helix</keyword>
<sequence>MRKSTKITLIFVLIFVIGILSFVTYINYSLNNPSYSESSEHFEDDLSFGFSAE</sequence>
<feature type="transmembrane region" description="Helical" evidence="2">
    <location>
        <begin position="7"/>
        <end position="28"/>
    </location>
</feature>
<comment type="caution">
    <text evidence="3">The sequence shown here is derived from an EMBL/GenBank/DDBJ whole genome shotgun (WGS) entry which is preliminary data.</text>
</comment>
<gene>
    <name evidence="3" type="ORF">ACFSTG_05560</name>
</gene>
<dbReference type="Proteomes" id="UP001597468">
    <property type="component" value="Unassembled WGS sequence"/>
</dbReference>
<evidence type="ECO:0000313" key="3">
    <source>
        <dbReference type="EMBL" id="MFD2517353.1"/>
    </source>
</evidence>
<evidence type="ECO:0000256" key="1">
    <source>
        <dbReference type="SAM" id="MobiDB-lite"/>
    </source>
</evidence>